<evidence type="ECO:0000313" key="2">
    <source>
        <dbReference type="Proteomes" id="UP000827319"/>
    </source>
</evidence>
<reference evidence="1" key="1">
    <citation type="submission" date="2021-06" db="EMBL/GenBank/DDBJ databases">
        <title>Complete genome sequence of Stenotrophomonas maltophilia phage Siara.</title>
        <authorList>
            <person name="Marmion J."/>
            <person name="Tate N."/>
            <person name="Clark J."/>
            <person name="Le T."/>
            <person name="Liu M."/>
            <person name="Burrowes B."/>
            <person name="Gill J."/>
        </authorList>
    </citation>
    <scope>NUCLEOTIDE SEQUENCE</scope>
</reference>
<dbReference type="Proteomes" id="UP000827319">
    <property type="component" value="Segment"/>
</dbReference>
<evidence type="ECO:0000313" key="1">
    <source>
        <dbReference type="EMBL" id="QYW02020.1"/>
    </source>
</evidence>
<accession>A0AAE8BHX6</accession>
<organism evidence="1 2">
    <name type="scientific">Stenotrophomonas phage Siara</name>
    <dbReference type="NCBI Taxonomy" id="2859658"/>
    <lineage>
        <taxon>Viruses</taxon>
        <taxon>Duplodnaviria</taxon>
        <taxon>Heunggongvirae</taxon>
        <taxon>Uroviricota</taxon>
        <taxon>Caudoviricetes</taxon>
        <taxon>Beaumontvirinae</taxon>
        <taxon>Siaravirus</taxon>
        <taxon>Siaravirus siara</taxon>
    </lineage>
</organism>
<gene>
    <name evidence="1" type="ORF">CPT_Siara_017</name>
</gene>
<protein>
    <submittedName>
        <fullName evidence="1">Uncharacterized protein</fullName>
    </submittedName>
</protein>
<sequence length="81" mass="9158">MSNYHICEPGKKPCIHPARYTQLMEGVDVLAQYEIRQGWHFCPQASDMLIVRNSVAICTCHSTEEVNAWLDEKVVPLVGAK</sequence>
<dbReference type="EMBL" id="MZ326859">
    <property type="protein sequence ID" value="QYW02020.1"/>
    <property type="molecule type" value="Genomic_DNA"/>
</dbReference>
<name>A0AAE8BHX6_9CAUD</name>
<proteinExistence type="predicted"/>
<keyword evidence="2" id="KW-1185">Reference proteome</keyword>